<accession>A0AA36AXC6</accession>
<proteinExistence type="predicted"/>
<evidence type="ECO:0000313" key="2">
    <source>
        <dbReference type="Proteomes" id="UP001162480"/>
    </source>
</evidence>
<sequence length="76" mass="9251">MCYLTINIHHWDRPMIPQMCLTRKGTDKVEIWVLRKRIKFLRDFTIAQWVRDYVEDICFKVFAYLESKQNPIGDTD</sequence>
<evidence type="ECO:0000313" key="1">
    <source>
        <dbReference type="EMBL" id="CAI9723373.1"/>
    </source>
</evidence>
<gene>
    <name evidence="1" type="ORF">OCTVUL_1B026406</name>
</gene>
<reference evidence="1" key="1">
    <citation type="submission" date="2023-08" db="EMBL/GenBank/DDBJ databases">
        <authorList>
            <person name="Alioto T."/>
            <person name="Alioto T."/>
            <person name="Gomez Garrido J."/>
        </authorList>
    </citation>
    <scope>NUCLEOTIDE SEQUENCE</scope>
</reference>
<keyword evidence="2" id="KW-1185">Reference proteome</keyword>
<protein>
    <submittedName>
        <fullName evidence="1">Uncharacterized protein</fullName>
    </submittedName>
</protein>
<dbReference type="EMBL" id="OX597818">
    <property type="protein sequence ID" value="CAI9723373.1"/>
    <property type="molecule type" value="Genomic_DNA"/>
</dbReference>
<name>A0AA36AXC6_OCTVU</name>
<dbReference type="Proteomes" id="UP001162480">
    <property type="component" value="Chromosome 5"/>
</dbReference>
<dbReference type="AlphaFoldDB" id="A0AA36AXC6"/>
<organism evidence="1 2">
    <name type="scientific">Octopus vulgaris</name>
    <name type="common">Common octopus</name>
    <dbReference type="NCBI Taxonomy" id="6645"/>
    <lineage>
        <taxon>Eukaryota</taxon>
        <taxon>Metazoa</taxon>
        <taxon>Spiralia</taxon>
        <taxon>Lophotrochozoa</taxon>
        <taxon>Mollusca</taxon>
        <taxon>Cephalopoda</taxon>
        <taxon>Coleoidea</taxon>
        <taxon>Octopodiformes</taxon>
        <taxon>Octopoda</taxon>
        <taxon>Incirrata</taxon>
        <taxon>Octopodidae</taxon>
        <taxon>Octopus</taxon>
    </lineage>
</organism>